<dbReference type="Proteomes" id="UP000664844">
    <property type="component" value="Unassembled WGS sequence"/>
</dbReference>
<evidence type="ECO:0000313" key="2">
    <source>
        <dbReference type="Proteomes" id="UP000664844"/>
    </source>
</evidence>
<sequence>MVVNVANARKTLDNLGVKAIASVIQPAFPAIDNPSPFTLSPTLWPIALL</sequence>
<proteinExistence type="predicted"/>
<evidence type="ECO:0000313" key="1">
    <source>
        <dbReference type="EMBL" id="MBO0347584.1"/>
    </source>
</evidence>
<name>A0ABS3FKD9_9CYAN</name>
<reference evidence="1 2" key="1">
    <citation type="submission" date="2021-03" db="EMBL/GenBank/DDBJ databases">
        <title>Metabolic Capacity of the Antarctic Cyanobacterium Phormidium pseudopriestleyi that Sustains Oxygenic Photosynthesis in the Presence of Hydrogen Sulfide.</title>
        <authorList>
            <person name="Lumian J.E."/>
            <person name="Jungblut A.D."/>
            <person name="Dillon M.L."/>
            <person name="Hawes I."/>
            <person name="Doran P.T."/>
            <person name="Mackey T.J."/>
            <person name="Dick G.J."/>
            <person name="Grettenberger C.L."/>
            <person name="Sumner D.Y."/>
        </authorList>
    </citation>
    <scope>NUCLEOTIDE SEQUENCE [LARGE SCALE GENOMIC DNA]</scope>
    <source>
        <strain evidence="1 2">FRX01</strain>
    </source>
</reference>
<organism evidence="1 2">
    <name type="scientific">Phormidium pseudopriestleyi FRX01</name>
    <dbReference type="NCBI Taxonomy" id="1759528"/>
    <lineage>
        <taxon>Bacteria</taxon>
        <taxon>Bacillati</taxon>
        <taxon>Cyanobacteriota</taxon>
        <taxon>Cyanophyceae</taxon>
        <taxon>Oscillatoriophycideae</taxon>
        <taxon>Oscillatoriales</taxon>
        <taxon>Oscillatoriaceae</taxon>
        <taxon>Phormidium</taxon>
    </lineage>
</organism>
<keyword evidence="2" id="KW-1185">Reference proteome</keyword>
<comment type="caution">
    <text evidence="1">The sequence shown here is derived from an EMBL/GenBank/DDBJ whole genome shotgun (WGS) entry which is preliminary data.</text>
</comment>
<protein>
    <submittedName>
        <fullName evidence="1">Uncharacterized protein</fullName>
    </submittedName>
</protein>
<dbReference type="RefSeq" id="WP_207086165.1">
    <property type="nucleotide sequence ID" value="NZ_JAFLQW010000010.1"/>
</dbReference>
<accession>A0ABS3FKD9</accession>
<gene>
    <name evidence="1" type="ORF">J0895_00355</name>
</gene>
<dbReference type="EMBL" id="JAFLQW010000010">
    <property type="protein sequence ID" value="MBO0347584.1"/>
    <property type="molecule type" value="Genomic_DNA"/>
</dbReference>